<evidence type="ECO:0000256" key="3">
    <source>
        <dbReference type="ARBA" id="ARBA00022960"/>
    </source>
</evidence>
<feature type="active site" description="Nucleophile" evidence="6">
    <location>
        <position position="231"/>
    </location>
</feature>
<dbReference type="SUPFAM" id="SSF141523">
    <property type="entry name" value="L,D-transpeptidase catalytic domain-like"/>
    <property type="match status" value="1"/>
</dbReference>
<comment type="pathway">
    <text evidence="1 6">Cell wall biogenesis; peptidoglycan biosynthesis.</text>
</comment>
<feature type="compositionally biased region" description="Basic and acidic residues" evidence="7">
    <location>
        <begin position="89"/>
        <end position="106"/>
    </location>
</feature>
<keyword evidence="5 6" id="KW-0961">Cell wall biogenesis/degradation</keyword>
<name>A0ABP7IT03_9ACTN</name>
<feature type="region of interest" description="Disordered" evidence="7">
    <location>
        <begin position="70"/>
        <end position="132"/>
    </location>
</feature>
<feature type="region of interest" description="Disordered" evidence="7">
    <location>
        <begin position="1"/>
        <end position="33"/>
    </location>
</feature>
<evidence type="ECO:0000256" key="2">
    <source>
        <dbReference type="ARBA" id="ARBA00022679"/>
    </source>
</evidence>
<feature type="active site" description="Proton donor/acceptor" evidence="6">
    <location>
        <position position="207"/>
    </location>
</feature>
<keyword evidence="8" id="KW-1133">Transmembrane helix</keyword>
<evidence type="ECO:0000313" key="11">
    <source>
        <dbReference type="Proteomes" id="UP001501821"/>
    </source>
</evidence>
<proteinExistence type="predicted"/>
<keyword evidence="3 6" id="KW-0133">Cell shape</keyword>
<dbReference type="Gene3D" id="2.40.440.10">
    <property type="entry name" value="L,D-transpeptidase catalytic domain-like"/>
    <property type="match status" value="1"/>
</dbReference>
<evidence type="ECO:0000313" key="10">
    <source>
        <dbReference type="EMBL" id="GAA3826213.1"/>
    </source>
</evidence>
<dbReference type="EMBL" id="BAABAH010000011">
    <property type="protein sequence ID" value="GAA3826213.1"/>
    <property type="molecule type" value="Genomic_DNA"/>
</dbReference>
<keyword evidence="11" id="KW-1185">Reference proteome</keyword>
<sequence>MKHARDPVGRHRHVEPGRRRAQPPTGRHRGPVRPRYGRIALVVSAVTVTAVGVLGTIGVLGNDPDPALAAASAGRDVGSQQDLAQSDDGTTRHPARERTTTTKDESDATADPTATPDSTADVPLPPASGSGRRIVFSESQQRIWLVDGTGSVLRTYLGSGSVYDNLDPGSYEVYSKSRYAVGVDDSGTMQYFVRFTQGDEGAAIGFHSIPVLDGQPVQTRAELGTPESHGCIRQALPDAIALWNFAPIGTTVVVTA</sequence>
<dbReference type="InterPro" id="IPR050979">
    <property type="entry name" value="LD-transpeptidase"/>
</dbReference>
<organism evidence="10 11">
    <name type="scientific">Nocardioides panacisoli</name>
    <dbReference type="NCBI Taxonomy" id="627624"/>
    <lineage>
        <taxon>Bacteria</taxon>
        <taxon>Bacillati</taxon>
        <taxon>Actinomycetota</taxon>
        <taxon>Actinomycetes</taxon>
        <taxon>Propionibacteriales</taxon>
        <taxon>Nocardioidaceae</taxon>
        <taxon>Nocardioides</taxon>
    </lineage>
</organism>
<evidence type="ECO:0000256" key="5">
    <source>
        <dbReference type="ARBA" id="ARBA00023316"/>
    </source>
</evidence>
<evidence type="ECO:0000259" key="9">
    <source>
        <dbReference type="PROSITE" id="PS52029"/>
    </source>
</evidence>
<feature type="compositionally biased region" description="Polar residues" evidence="7">
    <location>
        <begin position="78"/>
        <end position="88"/>
    </location>
</feature>
<dbReference type="Pfam" id="PF03734">
    <property type="entry name" value="YkuD"/>
    <property type="match status" value="1"/>
</dbReference>
<evidence type="ECO:0000256" key="4">
    <source>
        <dbReference type="ARBA" id="ARBA00022984"/>
    </source>
</evidence>
<feature type="transmembrane region" description="Helical" evidence="8">
    <location>
        <begin position="39"/>
        <end position="60"/>
    </location>
</feature>
<dbReference type="CDD" id="cd16913">
    <property type="entry name" value="YkuD_like"/>
    <property type="match status" value="1"/>
</dbReference>
<keyword evidence="8" id="KW-0812">Transmembrane</keyword>
<feature type="compositionally biased region" description="Low complexity" evidence="7">
    <location>
        <begin position="109"/>
        <end position="121"/>
    </location>
</feature>
<feature type="compositionally biased region" description="Basic and acidic residues" evidence="7">
    <location>
        <begin position="1"/>
        <end position="18"/>
    </location>
</feature>
<evidence type="ECO:0000256" key="1">
    <source>
        <dbReference type="ARBA" id="ARBA00004752"/>
    </source>
</evidence>
<dbReference type="InterPro" id="IPR005490">
    <property type="entry name" value="LD_TPept_cat_dom"/>
</dbReference>
<dbReference type="InterPro" id="IPR038063">
    <property type="entry name" value="Transpep_catalytic_dom"/>
</dbReference>
<dbReference type="PANTHER" id="PTHR30582:SF2">
    <property type="entry name" value="L,D-TRANSPEPTIDASE YCIB-RELATED"/>
    <property type="match status" value="1"/>
</dbReference>
<dbReference type="PROSITE" id="PS52029">
    <property type="entry name" value="LD_TPASE"/>
    <property type="match status" value="1"/>
</dbReference>
<keyword evidence="8" id="KW-0472">Membrane</keyword>
<evidence type="ECO:0000256" key="7">
    <source>
        <dbReference type="SAM" id="MobiDB-lite"/>
    </source>
</evidence>
<evidence type="ECO:0000256" key="8">
    <source>
        <dbReference type="SAM" id="Phobius"/>
    </source>
</evidence>
<dbReference type="Proteomes" id="UP001501821">
    <property type="component" value="Unassembled WGS sequence"/>
</dbReference>
<accession>A0ABP7IT03</accession>
<feature type="domain" description="L,D-TPase catalytic" evidence="9">
    <location>
        <begin position="132"/>
        <end position="255"/>
    </location>
</feature>
<gene>
    <name evidence="10" type="ORF">GCM10022242_29400</name>
</gene>
<reference evidence="11" key="1">
    <citation type="journal article" date="2019" name="Int. J. Syst. Evol. Microbiol.">
        <title>The Global Catalogue of Microorganisms (GCM) 10K type strain sequencing project: providing services to taxonomists for standard genome sequencing and annotation.</title>
        <authorList>
            <consortium name="The Broad Institute Genomics Platform"/>
            <consortium name="The Broad Institute Genome Sequencing Center for Infectious Disease"/>
            <person name="Wu L."/>
            <person name="Ma J."/>
        </authorList>
    </citation>
    <scope>NUCLEOTIDE SEQUENCE [LARGE SCALE GENOMIC DNA]</scope>
    <source>
        <strain evidence="11">JCM 16953</strain>
    </source>
</reference>
<dbReference type="PANTHER" id="PTHR30582">
    <property type="entry name" value="L,D-TRANSPEPTIDASE"/>
    <property type="match status" value="1"/>
</dbReference>
<protein>
    <recommendedName>
        <fullName evidence="9">L,D-TPase catalytic domain-containing protein</fullName>
    </recommendedName>
</protein>
<keyword evidence="2" id="KW-0808">Transferase</keyword>
<comment type="caution">
    <text evidence="10">The sequence shown here is derived from an EMBL/GenBank/DDBJ whole genome shotgun (WGS) entry which is preliminary data.</text>
</comment>
<keyword evidence="4 6" id="KW-0573">Peptidoglycan synthesis</keyword>
<evidence type="ECO:0000256" key="6">
    <source>
        <dbReference type="PROSITE-ProRule" id="PRU01373"/>
    </source>
</evidence>
<dbReference type="RefSeq" id="WP_344776737.1">
    <property type="nucleotide sequence ID" value="NZ_BAABAH010000011.1"/>
</dbReference>